<sequence>MKLVLTYFVTLIIVGLSVVITLFFKTELERMFKEKHDVLPFHICNVLIILMASLGAHATMSIYVMDVSFHLFLQIIIHLIMIMPIYLLGHRAFDKYRSIYRKYTVTEDEKVIVLNEKYLKKKKRFPKLEQYNAAAKEK</sequence>
<keyword evidence="3" id="KW-1185">Reference proteome</keyword>
<feature type="transmembrane region" description="Helical" evidence="1">
    <location>
        <begin position="71"/>
        <end position="89"/>
    </location>
</feature>
<accession>A0ABW0LMN3</accession>
<organism evidence="2 3">
    <name type="scientific">Lederbergia graminis</name>
    <dbReference type="NCBI Taxonomy" id="735518"/>
    <lineage>
        <taxon>Bacteria</taxon>
        <taxon>Bacillati</taxon>
        <taxon>Bacillota</taxon>
        <taxon>Bacilli</taxon>
        <taxon>Bacillales</taxon>
        <taxon>Bacillaceae</taxon>
        <taxon>Lederbergia</taxon>
    </lineage>
</organism>
<proteinExistence type="predicted"/>
<dbReference type="Proteomes" id="UP001596147">
    <property type="component" value="Unassembled WGS sequence"/>
</dbReference>
<evidence type="ECO:0000313" key="3">
    <source>
        <dbReference type="Proteomes" id="UP001596147"/>
    </source>
</evidence>
<evidence type="ECO:0000256" key="1">
    <source>
        <dbReference type="SAM" id="Phobius"/>
    </source>
</evidence>
<keyword evidence="1" id="KW-1133">Transmembrane helix</keyword>
<reference evidence="3" key="1">
    <citation type="journal article" date="2019" name="Int. J. Syst. Evol. Microbiol.">
        <title>The Global Catalogue of Microorganisms (GCM) 10K type strain sequencing project: providing services to taxonomists for standard genome sequencing and annotation.</title>
        <authorList>
            <consortium name="The Broad Institute Genomics Platform"/>
            <consortium name="The Broad Institute Genome Sequencing Center for Infectious Disease"/>
            <person name="Wu L."/>
            <person name="Ma J."/>
        </authorList>
    </citation>
    <scope>NUCLEOTIDE SEQUENCE [LARGE SCALE GENOMIC DNA]</scope>
    <source>
        <strain evidence="3">CGMCC 1.12237</strain>
    </source>
</reference>
<dbReference type="RefSeq" id="WP_382354066.1">
    <property type="nucleotide sequence ID" value="NZ_JBHSMC010000024.1"/>
</dbReference>
<feature type="transmembrane region" description="Helical" evidence="1">
    <location>
        <begin position="45"/>
        <end position="65"/>
    </location>
</feature>
<gene>
    <name evidence="2" type="ORF">ACFPM4_16255</name>
</gene>
<evidence type="ECO:0000313" key="2">
    <source>
        <dbReference type="EMBL" id="MFC5466272.1"/>
    </source>
</evidence>
<comment type="caution">
    <text evidence="2">The sequence shown here is derived from an EMBL/GenBank/DDBJ whole genome shotgun (WGS) entry which is preliminary data.</text>
</comment>
<feature type="transmembrane region" description="Helical" evidence="1">
    <location>
        <begin position="6"/>
        <end position="24"/>
    </location>
</feature>
<name>A0ABW0LMN3_9BACI</name>
<keyword evidence="1" id="KW-0812">Transmembrane</keyword>
<dbReference type="EMBL" id="JBHSMC010000024">
    <property type="protein sequence ID" value="MFC5466272.1"/>
    <property type="molecule type" value="Genomic_DNA"/>
</dbReference>
<keyword evidence="1" id="KW-0472">Membrane</keyword>
<protein>
    <submittedName>
        <fullName evidence="2">Uncharacterized protein</fullName>
    </submittedName>
</protein>